<sequence length="124" mass="13891">MIEAAALFHMTEHPCEHYVKYVAVLVPAGHAKGGEPVFFSLPSLIRTPGLRLECLGESRLVSVLLEAALVSLFGFLWLIGGKEVRFSGNSHNSLIKVMLRSWSEPLHSCRYFNNWLKQLLAHGF</sequence>
<dbReference type="Proteomes" id="UP001482620">
    <property type="component" value="Unassembled WGS sequence"/>
</dbReference>
<organism evidence="1 2">
    <name type="scientific">Ilyodon furcidens</name>
    <name type="common">goldbreast splitfin</name>
    <dbReference type="NCBI Taxonomy" id="33524"/>
    <lineage>
        <taxon>Eukaryota</taxon>
        <taxon>Metazoa</taxon>
        <taxon>Chordata</taxon>
        <taxon>Craniata</taxon>
        <taxon>Vertebrata</taxon>
        <taxon>Euteleostomi</taxon>
        <taxon>Actinopterygii</taxon>
        <taxon>Neopterygii</taxon>
        <taxon>Teleostei</taxon>
        <taxon>Neoteleostei</taxon>
        <taxon>Acanthomorphata</taxon>
        <taxon>Ovalentaria</taxon>
        <taxon>Atherinomorphae</taxon>
        <taxon>Cyprinodontiformes</taxon>
        <taxon>Goodeidae</taxon>
        <taxon>Ilyodon</taxon>
    </lineage>
</organism>
<gene>
    <name evidence="1" type="ORF">ILYODFUR_025477</name>
</gene>
<keyword evidence="2" id="KW-1185">Reference proteome</keyword>
<dbReference type="EMBL" id="JAHRIQ010003118">
    <property type="protein sequence ID" value="MEQ2222369.1"/>
    <property type="molecule type" value="Genomic_DNA"/>
</dbReference>
<name>A0ABV0SP86_9TELE</name>
<proteinExistence type="predicted"/>
<evidence type="ECO:0000313" key="1">
    <source>
        <dbReference type="EMBL" id="MEQ2222369.1"/>
    </source>
</evidence>
<comment type="caution">
    <text evidence="1">The sequence shown here is derived from an EMBL/GenBank/DDBJ whole genome shotgun (WGS) entry which is preliminary data.</text>
</comment>
<protein>
    <submittedName>
        <fullName evidence="1">Uncharacterized protein</fullName>
    </submittedName>
</protein>
<accession>A0ABV0SP86</accession>
<evidence type="ECO:0000313" key="2">
    <source>
        <dbReference type="Proteomes" id="UP001482620"/>
    </source>
</evidence>
<reference evidence="1 2" key="1">
    <citation type="submission" date="2021-06" db="EMBL/GenBank/DDBJ databases">
        <authorList>
            <person name="Palmer J.M."/>
        </authorList>
    </citation>
    <scope>NUCLEOTIDE SEQUENCE [LARGE SCALE GENOMIC DNA]</scope>
    <source>
        <strain evidence="2">if_2019</strain>
        <tissue evidence="1">Muscle</tissue>
    </source>
</reference>